<protein>
    <submittedName>
        <fullName evidence="1">Uncharacterized protein</fullName>
    </submittedName>
</protein>
<dbReference type="EMBL" id="UZAF01019583">
    <property type="protein sequence ID" value="VDO61644.1"/>
    <property type="molecule type" value="Genomic_DNA"/>
</dbReference>
<sequence length="36" mass="3940">MHTTPVTFGELGNVLEVKVLCPWSELNASEKCCSDT</sequence>
<accession>A0A3P7XTW3</accession>
<gene>
    <name evidence="1" type="ORF">HPLM_LOCUS16780</name>
</gene>
<keyword evidence="2" id="KW-1185">Reference proteome</keyword>
<evidence type="ECO:0000313" key="2">
    <source>
        <dbReference type="Proteomes" id="UP000268014"/>
    </source>
</evidence>
<dbReference type="Proteomes" id="UP000268014">
    <property type="component" value="Unassembled WGS sequence"/>
</dbReference>
<dbReference type="AlphaFoldDB" id="A0A3P7XTW3"/>
<evidence type="ECO:0000313" key="1">
    <source>
        <dbReference type="EMBL" id="VDO61644.1"/>
    </source>
</evidence>
<proteinExistence type="predicted"/>
<name>A0A3P7XTW3_HAEPC</name>
<reference evidence="1 2" key="1">
    <citation type="submission" date="2018-11" db="EMBL/GenBank/DDBJ databases">
        <authorList>
            <consortium name="Pathogen Informatics"/>
        </authorList>
    </citation>
    <scope>NUCLEOTIDE SEQUENCE [LARGE SCALE GENOMIC DNA]</scope>
    <source>
        <strain evidence="1 2">MHpl1</strain>
    </source>
</reference>
<organism evidence="1 2">
    <name type="scientific">Haemonchus placei</name>
    <name type="common">Barber's pole worm</name>
    <dbReference type="NCBI Taxonomy" id="6290"/>
    <lineage>
        <taxon>Eukaryota</taxon>
        <taxon>Metazoa</taxon>
        <taxon>Ecdysozoa</taxon>
        <taxon>Nematoda</taxon>
        <taxon>Chromadorea</taxon>
        <taxon>Rhabditida</taxon>
        <taxon>Rhabditina</taxon>
        <taxon>Rhabditomorpha</taxon>
        <taxon>Strongyloidea</taxon>
        <taxon>Trichostrongylidae</taxon>
        <taxon>Haemonchus</taxon>
    </lineage>
</organism>